<proteinExistence type="predicted"/>
<feature type="transmembrane region" description="Helical" evidence="1">
    <location>
        <begin position="180"/>
        <end position="200"/>
    </location>
</feature>
<gene>
    <name evidence="2" type="ORF">C482_02291</name>
</gene>
<sequence length="243" mass="26466">MVSLLTLLLLAGSFVYPASFATPYHSSATTYAVAHESTEAFNETVERDDVNISTPKPVDELSPATQQAFQEAIVQPPEYSEHRGHGWQRLGTIRLCHDSVHHCDEYEESPDFPTNVDAYETYGVVANGDEVYLTHAEGDVMGISGLLRPILVALFSPYLLFLGALTFFDTNVQPGEQVAYAAGGVVIAGFGFAFPYLAMFELVPQLGSLASLLVGASWLAICVGSYTHWRRITPSSEQPDPSD</sequence>
<name>M0B480_9EURY</name>
<feature type="transmembrane region" description="Helical" evidence="1">
    <location>
        <begin position="150"/>
        <end position="168"/>
    </location>
</feature>
<comment type="caution">
    <text evidence="2">The sequence shown here is derived from an EMBL/GenBank/DDBJ whole genome shotgun (WGS) entry which is preliminary data.</text>
</comment>
<dbReference type="RefSeq" id="WP_006165745.1">
    <property type="nucleotide sequence ID" value="NZ_AOIN01000017.1"/>
</dbReference>
<protein>
    <submittedName>
        <fullName evidence="2">Uncharacterized protein</fullName>
    </submittedName>
</protein>
<accession>M0B480</accession>
<dbReference type="PATRIC" id="fig|1227492.4.peg.451"/>
<reference evidence="2 3" key="1">
    <citation type="journal article" date="2014" name="PLoS Genet.">
        <title>Phylogenetically driven sequencing of extremely halophilic archaea reveals strategies for static and dynamic osmo-response.</title>
        <authorList>
            <person name="Becker E.A."/>
            <person name="Seitzer P.M."/>
            <person name="Tritt A."/>
            <person name="Larsen D."/>
            <person name="Krusor M."/>
            <person name="Yao A.I."/>
            <person name="Wu D."/>
            <person name="Madern D."/>
            <person name="Eisen J.A."/>
            <person name="Darling A.E."/>
            <person name="Facciotti M.T."/>
        </authorList>
    </citation>
    <scope>NUCLEOTIDE SEQUENCE [LARGE SCALE GENOMIC DNA]</scope>
    <source>
        <strain evidence="2 3">JCM 10990</strain>
    </source>
</reference>
<dbReference type="OrthoDB" id="203822at2157"/>
<evidence type="ECO:0000256" key="1">
    <source>
        <dbReference type="SAM" id="Phobius"/>
    </source>
</evidence>
<evidence type="ECO:0000313" key="3">
    <source>
        <dbReference type="Proteomes" id="UP000011693"/>
    </source>
</evidence>
<keyword evidence="3" id="KW-1185">Reference proteome</keyword>
<keyword evidence="1" id="KW-0472">Membrane</keyword>
<dbReference type="Proteomes" id="UP000011693">
    <property type="component" value="Unassembled WGS sequence"/>
</dbReference>
<keyword evidence="1" id="KW-0812">Transmembrane</keyword>
<feature type="transmembrane region" description="Helical" evidence="1">
    <location>
        <begin position="206"/>
        <end position="226"/>
    </location>
</feature>
<keyword evidence="1" id="KW-1133">Transmembrane helix</keyword>
<organism evidence="2 3">
    <name type="scientific">Natrialba chahannaoensis JCM 10990</name>
    <dbReference type="NCBI Taxonomy" id="1227492"/>
    <lineage>
        <taxon>Archaea</taxon>
        <taxon>Methanobacteriati</taxon>
        <taxon>Methanobacteriota</taxon>
        <taxon>Stenosarchaea group</taxon>
        <taxon>Halobacteria</taxon>
        <taxon>Halobacteriales</taxon>
        <taxon>Natrialbaceae</taxon>
        <taxon>Natrialba</taxon>
    </lineage>
</organism>
<dbReference type="AlphaFoldDB" id="M0B480"/>
<evidence type="ECO:0000313" key="2">
    <source>
        <dbReference type="EMBL" id="ELZ05342.1"/>
    </source>
</evidence>
<dbReference type="EMBL" id="AOIN01000017">
    <property type="protein sequence ID" value="ELZ05342.1"/>
    <property type="molecule type" value="Genomic_DNA"/>
</dbReference>